<keyword evidence="5" id="KW-0732">Signal</keyword>
<accession>A0ABY7NID0</accession>
<dbReference type="Gene3D" id="3.20.20.80">
    <property type="entry name" value="Glycosidases"/>
    <property type="match status" value="1"/>
</dbReference>
<dbReference type="InterPro" id="IPR006102">
    <property type="entry name" value="Ig-like_GH2"/>
</dbReference>
<dbReference type="Pfam" id="PF13385">
    <property type="entry name" value="Laminin_G_3"/>
    <property type="match status" value="1"/>
</dbReference>
<feature type="signal peptide" evidence="5">
    <location>
        <begin position="1"/>
        <end position="26"/>
    </location>
</feature>
<dbReference type="PANTHER" id="PTHR43536:SF1">
    <property type="entry name" value="MANNOSYLGLYCOPROTEIN ENDO-BETA-MANNOSIDASE"/>
    <property type="match status" value="1"/>
</dbReference>
<dbReference type="Gene3D" id="2.60.120.200">
    <property type="match status" value="1"/>
</dbReference>
<dbReference type="InterPro" id="IPR008979">
    <property type="entry name" value="Galactose-bd-like_sf"/>
</dbReference>
<dbReference type="InterPro" id="IPR017853">
    <property type="entry name" value="GH"/>
</dbReference>
<feature type="domain" description="Exo-beta-D-glucosaminidase Ig-fold" evidence="8">
    <location>
        <begin position="1035"/>
        <end position="1139"/>
    </location>
</feature>
<evidence type="ECO:0000313" key="10">
    <source>
        <dbReference type="EMBL" id="WBO21281.1"/>
    </source>
</evidence>
<evidence type="ECO:0000256" key="5">
    <source>
        <dbReference type="SAM" id="SignalP"/>
    </source>
</evidence>
<dbReference type="SUPFAM" id="SSF49785">
    <property type="entry name" value="Galactose-binding domain-like"/>
    <property type="match status" value="1"/>
</dbReference>
<dbReference type="Gene3D" id="2.60.120.260">
    <property type="entry name" value="Galactose-binding domain-like"/>
    <property type="match status" value="1"/>
</dbReference>
<dbReference type="InterPro" id="IPR013783">
    <property type="entry name" value="Ig-like_fold"/>
</dbReference>
<feature type="domain" description="Glycoside hydrolase family 2 immunoglobulin-like beta-sandwich" evidence="6">
    <location>
        <begin position="463"/>
        <end position="575"/>
    </location>
</feature>
<dbReference type="Pfam" id="PF22666">
    <property type="entry name" value="Glyco_hydro_2_N2"/>
    <property type="match status" value="1"/>
</dbReference>
<keyword evidence="11" id="KW-1185">Reference proteome</keyword>
<dbReference type="RefSeq" id="WP_270075930.1">
    <property type="nucleotide sequence ID" value="NZ_CP115174.1"/>
</dbReference>
<protein>
    <submittedName>
        <fullName evidence="10">Glycoside hydrolase family 2</fullName>
    </submittedName>
</protein>
<dbReference type="Pfam" id="PF18368">
    <property type="entry name" value="Ig_GlcNase"/>
    <property type="match status" value="1"/>
</dbReference>
<keyword evidence="2 10" id="KW-0378">Hydrolase</keyword>
<dbReference type="InterPro" id="IPR041351">
    <property type="entry name" value="Ig_GlcNase"/>
</dbReference>
<evidence type="ECO:0000259" key="9">
    <source>
        <dbReference type="Pfam" id="PF22666"/>
    </source>
</evidence>
<dbReference type="EMBL" id="CP115174">
    <property type="protein sequence ID" value="WBO21281.1"/>
    <property type="molecule type" value="Genomic_DNA"/>
</dbReference>
<feature type="region of interest" description="Disordered" evidence="4">
    <location>
        <begin position="230"/>
        <end position="250"/>
    </location>
</feature>
<keyword evidence="3" id="KW-0326">Glycosidase</keyword>
<dbReference type="InterPro" id="IPR013320">
    <property type="entry name" value="ConA-like_dom_sf"/>
</dbReference>
<evidence type="ECO:0000259" key="8">
    <source>
        <dbReference type="Pfam" id="PF18368"/>
    </source>
</evidence>
<dbReference type="Pfam" id="PF00703">
    <property type="entry name" value="Glyco_hydro_2"/>
    <property type="match status" value="1"/>
</dbReference>
<dbReference type="SUPFAM" id="SSF49899">
    <property type="entry name" value="Concanavalin A-like lectins/glucanases"/>
    <property type="match status" value="1"/>
</dbReference>
<dbReference type="SUPFAM" id="SSF51445">
    <property type="entry name" value="(Trans)glycosidases"/>
    <property type="match status" value="1"/>
</dbReference>
<dbReference type="Pfam" id="PF02836">
    <property type="entry name" value="Glyco_hydro_2_C"/>
    <property type="match status" value="1"/>
</dbReference>
<evidence type="ECO:0000313" key="11">
    <source>
        <dbReference type="Proteomes" id="UP001210865"/>
    </source>
</evidence>
<organism evidence="10 11">
    <name type="scientific">Sphingomonas abietis</name>
    <dbReference type="NCBI Taxonomy" id="3012344"/>
    <lineage>
        <taxon>Bacteria</taxon>
        <taxon>Pseudomonadati</taxon>
        <taxon>Pseudomonadota</taxon>
        <taxon>Alphaproteobacteria</taxon>
        <taxon>Sphingomonadales</taxon>
        <taxon>Sphingomonadaceae</taxon>
        <taxon>Sphingomonas</taxon>
    </lineage>
</organism>
<gene>
    <name evidence="10" type="ORF">PBT88_13915</name>
</gene>
<dbReference type="PANTHER" id="PTHR43536">
    <property type="entry name" value="MANNOSYLGLYCOPROTEIN ENDO-BETA-MANNOSIDASE"/>
    <property type="match status" value="1"/>
</dbReference>
<dbReference type="InterPro" id="IPR006103">
    <property type="entry name" value="Glyco_hydro_2_cat"/>
</dbReference>
<reference evidence="10 11" key="1">
    <citation type="submission" date="2022-12" db="EMBL/GenBank/DDBJ databases">
        <title>Sphingomonas abieness sp. nov., an endophytic bacterium isolated from Abies koreana.</title>
        <authorList>
            <person name="Jiang L."/>
            <person name="Lee J."/>
        </authorList>
    </citation>
    <scope>NUCLEOTIDE SEQUENCE [LARGE SCALE GENOMIC DNA]</scope>
    <source>
        <strain evidence="11">PAMB 00755</strain>
    </source>
</reference>
<dbReference type="InterPro" id="IPR043534">
    <property type="entry name" value="EBDG/EBM"/>
</dbReference>
<dbReference type="GO" id="GO:0016787">
    <property type="term" value="F:hydrolase activity"/>
    <property type="evidence" value="ECO:0007669"/>
    <property type="project" value="UniProtKB-KW"/>
</dbReference>
<dbReference type="Gene3D" id="2.60.40.10">
    <property type="entry name" value="Immunoglobulins"/>
    <property type="match status" value="2"/>
</dbReference>
<dbReference type="InterPro" id="IPR054593">
    <property type="entry name" value="Beta-mannosidase-like_N2"/>
</dbReference>
<dbReference type="SUPFAM" id="SSF49303">
    <property type="entry name" value="beta-Galactosidase/glucuronidase domain"/>
    <property type="match status" value="3"/>
</dbReference>
<feature type="domain" description="Glycoside hydrolase family 2 catalytic" evidence="7">
    <location>
        <begin position="650"/>
        <end position="786"/>
    </location>
</feature>
<feature type="domain" description="Beta-mannosidase-like galactose-binding" evidence="9">
    <location>
        <begin position="290"/>
        <end position="452"/>
    </location>
</feature>
<dbReference type="Proteomes" id="UP001210865">
    <property type="component" value="Chromosome"/>
</dbReference>
<proteinExistence type="inferred from homology"/>
<evidence type="ECO:0000256" key="4">
    <source>
        <dbReference type="SAM" id="MobiDB-lite"/>
    </source>
</evidence>
<evidence type="ECO:0000256" key="3">
    <source>
        <dbReference type="ARBA" id="ARBA00023295"/>
    </source>
</evidence>
<evidence type="ECO:0000256" key="2">
    <source>
        <dbReference type="ARBA" id="ARBA00022801"/>
    </source>
</evidence>
<evidence type="ECO:0000259" key="6">
    <source>
        <dbReference type="Pfam" id="PF00703"/>
    </source>
</evidence>
<name>A0ABY7NID0_9SPHN</name>
<feature type="chain" id="PRO_5045307690" evidence="5">
    <location>
        <begin position="27"/>
        <end position="1147"/>
    </location>
</feature>
<evidence type="ECO:0000256" key="1">
    <source>
        <dbReference type="ARBA" id="ARBA00007401"/>
    </source>
</evidence>
<evidence type="ECO:0000259" key="7">
    <source>
        <dbReference type="Pfam" id="PF02836"/>
    </source>
</evidence>
<sequence>MSPVGRSLFRIAALLASTAPIGWVQAATLSDPALVDGRGPYDISILAGGIGSDAALTGQAQLAATGDVWSISGWVRIDVPAKGEVTIAAIGDPAGLRRAIGLDDGHLSFRTADAMLRAPATIAPARWTLVGASSDGHTVSLYVDGRLVAAKAMAVPAVAPHLALAPVVAGHAHFGGALIGLTVLPQAMPAQAFADAARTKPDPSLVAFQKPGQGWDWQEKNWRGLFQPQDAATLPTGHTPPSAPVATPPTDTAPLTKLAEDRWQIGGWKLAAAPDVTGDGAAISRDGFDTAHWYAATVPGTVLTTLVARGVYPDPGYGLNNLAIPEKLSRQDWWYRTGFDLPAQAGGRHQYLLFKGINYAAQIWVNGRQVGRIEGAFIRGRYDVTPWLVPGHNIVAVKITPPPHPGIPDEESIARGPGNNGGQMALDGPSFMATEGWDWIPGVRDRDIGLWQPVELLSTGSVRVGDPQVVTKLPLPAIDSADVTIRVPISNDGAAPVSTTVTAAFEGVSVSRTVSAPPGASEVVFAPADFAQLHVAQPKLWWPNGYGAQNLYTLTATASVDGAVSDRQQRRFGMREMTYGLSLFAPDGQLRRVVIDPTMAHQRGEDLVALKHLDIKQTPTGWAESLTPAGAVSPAVRDVPSEMPEPHLTIYVNGVRIAARGGNWGMDDYMKRVSRARLEPYFRLHKEANIDIIRNWVGQNTEDVFYDLADEYGMLILNDFWESTQDYQNEAENPDLLLKNAADVIARYRNHPSIALWFGRNEGVPQPIVNEGLDHLVQTLDGTRYYTGSSNRVGLQNSGPYNYRPPVGYFTDLATGFSVETGTPSLATLEAVQAMVPPADRWPISDTLAYHDWHIGGNGDVKTFMDALTTQLGEPTSLEDFERKAQMFNYVNYRAIFEGFNAHLWTRDSGRLLWMTQPAWPSNHWQILSHDYDTQASFYGVKTALQPVHVQLNLPDYAIAIANTTREPADGLTMRAQVVDVSGRSLLDRSETVAAPANQTTTLKPLALQALLDTQGLVLVELSLTDRGGHQISRNVYWQGKDDAAYRALSTMPQQALTATARRSGDGIAVELTNHGTTPLLEAKLTLVDAKGERVLPAFYSDNYVSLLPGESRTVTITTMDGVQPAGTAAAVNVRGWNVTPASVPIG</sequence>
<dbReference type="InterPro" id="IPR036156">
    <property type="entry name" value="Beta-gal/glucu_dom_sf"/>
</dbReference>
<comment type="similarity">
    <text evidence="1">Belongs to the glycosyl hydrolase 2 family.</text>
</comment>